<reference evidence="2 3" key="1">
    <citation type="submission" date="2021-03" db="EMBL/GenBank/DDBJ databases">
        <title>Whole genome sequence of Agrobacterium sp. strain Rnr.</title>
        <authorList>
            <person name="Mafakheri H."/>
            <person name="Taghavi S.M."/>
            <person name="Nemanja K."/>
            <person name="Osdaghi E."/>
        </authorList>
    </citation>
    <scope>NUCLEOTIDE SEQUENCE [LARGE SCALE GENOMIC DNA]</scope>
    <source>
        <strain evidence="2 3">Rnr</strain>
    </source>
</reference>
<gene>
    <name evidence="2" type="ORF">JZX89_25090</name>
</gene>
<evidence type="ECO:0000313" key="2">
    <source>
        <dbReference type="EMBL" id="MBO0134024.1"/>
    </source>
</evidence>
<evidence type="ECO:0000256" key="1">
    <source>
        <dbReference type="SAM" id="Phobius"/>
    </source>
</evidence>
<keyword evidence="3" id="KW-1185">Reference proteome</keyword>
<feature type="transmembrane region" description="Helical" evidence="1">
    <location>
        <begin position="7"/>
        <end position="28"/>
    </location>
</feature>
<organism evidence="2 3">
    <name type="scientific">Agrobacterium burrii</name>
    <dbReference type="NCBI Taxonomy" id="2815339"/>
    <lineage>
        <taxon>Bacteria</taxon>
        <taxon>Pseudomonadati</taxon>
        <taxon>Pseudomonadota</taxon>
        <taxon>Alphaproteobacteria</taxon>
        <taxon>Hyphomicrobiales</taxon>
        <taxon>Rhizobiaceae</taxon>
        <taxon>Rhizobium/Agrobacterium group</taxon>
        <taxon>Agrobacterium</taxon>
        <taxon>Agrobacterium tumefaciens complex</taxon>
    </lineage>
</organism>
<feature type="transmembrane region" description="Helical" evidence="1">
    <location>
        <begin position="266"/>
        <end position="294"/>
    </location>
</feature>
<keyword evidence="1" id="KW-0472">Membrane</keyword>
<feature type="transmembrane region" description="Helical" evidence="1">
    <location>
        <begin position="314"/>
        <end position="332"/>
    </location>
</feature>
<accession>A0ABS3EPX6</accession>
<feature type="transmembrane region" description="Helical" evidence="1">
    <location>
        <begin position="88"/>
        <end position="108"/>
    </location>
</feature>
<feature type="transmembrane region" description="Helical" evidence="1">
    <location>
        <begin position="353"/>
        <end position="376"/>
    </location>
</feature>
<feature type="transmembrane region" description="Helical" evidence="1">
    <location>
        <begin position="120"/>
        <end position="140"/>
    </location>
</feature>
<keyword evidence="1" id="KW-0812">Transmembrane</keyword>
<dbReference type="Proteomes" id="UP000664699">
    <property type="component" value="Unassembled WGS sequence"/>
</dbReference>
<feature type="transmembrane region" description="Helical" evidence="1">
    <location>
        <begin position="147"/>
        <end position="174"/>
    </location>
</feature>
<proteinExistence type="predicted"/>
<keyword evidence="1" id="KW-1133">Transmembrane helix</keyword>
<dbReference type="RefSeq" id="WP_207135686.1">
    <property type="nucleotide sequence ID" value="NZ_JAFLNA010000017.1"/>
</dbReference>
<dbReference type="EMBL" id="JAFLNA010000017">
    <property type="protein sequence ID" value="MBO0134024.1"/>
    <property type="molecule type" value="Genomic_DNA"/>
</dbReference>
<feature type="transmembrane region" description="Helical" evidence="1">
    <location>
        <begin position="209"/>
        <end position="229"/>
    </location>
</feature>
<sequence length="617" mass="68762">MKESIAVLLSFLVPFLAGFSFVMNHFYVSGGYLHDSGWFAALMWRPQDFNLTNPSVIDNNLFYSTHLSPILYATGLLSFFWPWGPITWFASFQGVVLGGSGLLAWIALRRIPCFAERPLWQALLALAFAFNGLAMFILAYPHIEALGALMVCACLAAFFSGKRRLAALFLILALSVREDMGFHIVAPLGLLWVWTMWSSRRVTAGSNILTLLLPAFCLSLAAVLIRSSLFPADGAFTRIYTGVPPYAHLTWSLMQERLAILFTQRLYLVLPAAIALLATIIWRNPIPFFGFLAYIPWSLLNFTALSDAAGQMDVYYPFPFQIAIFWFLWWSVAPQISHLKEPRTLRRQAGIQILLPIFIIAGISISFPWSTLLPAWNSNVVRDTDRAADNIEQNRHFLGRIKADPALLSLRPRAFLQEDDLDNPNSDNGPPETLVWHTNSISLANVRQQLANFEADSLYRIAGTPFYLASHLPRAQLENAGLALLPVIDSNLLPEMRTRYGQVNTSILDLAGTGGKHKLYGPGMVLPPGKYRVEIDARIFDERADEATIEVYNTVTGPATSTLLQRGLSGKTATTSLEFTIGQQELGNWEFRIAGNNLHGIRITGVRLHSTGQDGRN</sequence>
<comment type="caution">
    <text evidence="2">The sequence shown here is derived from an EMBL/GenBank/DDBJ whole genome shotgun (WGS) entry which is preliminary data.</text>
</comment>
<evidence type="ECO:0000313" key="3">
    <source>
        <dbReference type="Proteomes" id="UP000664699"/>
    </source>
</evidence>
<name>A0ABS3EPX6_9HYPH</name>
<evidence type="ECO:0008006" key="4">
    <source>
        <dbReference type="Google" id="ProtNLM"/>
    </source>
</evidence>
<feature type="transmembrane region" description="Helical" evidence="1">
    <location>
        <begin position="180"/>
        <end position="197"/>
    </location>
</feature>
<protein>
    <recommendedName>
        <fullName evidence="4">DUF2079 domain-containing protein</fullName>
    </recommendedName>
</protein>